<dbReference type="PANTHER" id="PTHR21358:SF4">
    <property type="entry name" value="PROTEIN MAELSTROM HOMOLOG"/>
    <property type="match status" value="1"/>
</dbReference>
<keyword evidence="7" id="KW-0943">RNA-mediated gene silencing</keyword>
<evidence type="ECO:0000256" key="6">
    <source>
        <dbReference type="ARBA" id="ARBA00023125"/>
    </source>
</evidence>
<dbReference type="OrthoDB" id="24555at2759"/>
<evidence type="ECO:0000259" key="9">
    <source>
        <dbReference type="Pfam" id="PF13017"/>
    </source>
</evidence>
<dbReference type="Proteomes" id="UP000708208">
    <property type="component" value="Unassembled WGS sequence"/>
</dbReference>
<dbReference type="GO" id="GO:0060964">
    <property type="term" value="P:regulation of miRNA-mediated gene silencing"/>
    <property type="evidence" value="ECO:0007669"/>
    <property type="project" value="InterPro"/>
</dbReference>
<dbReference type="GO" id="GO:0030154">
    <property type="term" value="P:cell differentiation"/>
    <property type="evidence" value="ECO:0007669"/>
    <property type="project" value="UniProtKB-KW"/>
</dbReference>
<keyword evidence="5" id="KW-0221">Differentiation</keyword>
<keyword evidence="4" id="KW-0963">Cytoplasm</keyword>
<dbReference type="GO" id="GO:0043565">
    <property type="term" value="F:sequence-specific DNA binding"/>
    <property type="evidence" value="ECO:0007669"/>
    <property type="project" value="TreeGrafter"/>
</dbReference>
<reference evidence="10" key="1">
    <citation type="submission" date="2021-06" db="EMBL/GenBank/DDBJ databases">
        <authorList>
            <person name="Hodson N. C."/>
            <person name="Mongue J. A."/>
            <person name="Jaron S. K."/>
        </authorList>
    </citation>
    <scope>NUCLEOTIDE SEQUENCE</scope>
</reference>
<evidence type="ECO:0000256" key="5">
    <source>
        <dbReference type="ARBA" id="ARBA00022782"/>
    </source>
</evidence>
<dbReference type="GO" id="GO:0043186">
    <property type="term" value="C:P granule"/>
    <property type="evidence" value="ECO:0007669"/>
    <property type="project" value="TreeGrafter"/>
</dbReference>
<dbReference type="PANTHER" id="PTHR21358">
    <property type="entry name" value="PROTEIN MAELSTROM HOMOLOG"/>
    <property type="match status" value="1"/>
</dbReference>
<keyword evidence="6" id="KW-0238">DNA-binding</keyword>
<evidence type="ECO:0000256" key="3">
    <source>
        <dbReference type="ARBA" id="ARBA00007057"/>
    </source>
</evidence>
<evidence type="ECO:0000256" key="2">
    <source>
        <dbReference type="ARBA" id="ARBA00004496"/>
    </source>
</evidence>
<sequence length="334" mass="38332">MKLFLKLKSLQFEARILRPRILGPRLIGRGKRGFVFHIYEQFPQFFAPSSIYLFLFALILSEKPVDTVFTIVKANTFQDTVKARTVFPVEIALVSFSLAQGITNVYSSLIDIERVNPGNAFNAKLLSETTGLPLPGSCHFRVHHRDYHSVAGEIIKIVEKYDLPGSRTRTILFGMNNDLEEASDAIKWLADHCDGDQILQDGLMKIEFLDLSRLFNRVARFVHLKQKSYNPPTVQFNLVAVAEKQLNRSVRFNFRSEITCLYHSRIASEFMNMCAQNYCIQRVFTILDEFLEPLSIRRENGHYLSNFHLNLPSHKHVPSQNVASSSVTFQKEET</sequence>
<keyword evidence="8" id="KW-0539">Nucleus</keyword>
<dbReference type="Pfam" id="PF13017">
    <property type="entry name" value="Maelstrom"/>
    <property type="match status" value="1"/>
</dbReference>
<evidence type="ECO:0000256" key="7">
    <source>
        <dbReference type="ARBA" id="ARBA00023158"/>
    </source>
</evidence>
<keyword evidence="11" id="KW-1185">Reference proteome</keyword>
<evidence type="ECO:0000313" key="10">
    <source>
        <dbReference type="EMBL" id="CAG7837134.1"/>
    </source>
</evidence>
<feature type="domain" description="Maelstrom" evidence="9">
    <location>
        <begin position="85"/>
        <end position="297"/>
    </location>
</feature>
<evidence type="ECO:0000256" key="4">
    <source>
        <dbReference type="ARBA" id="ARBA00022490"/>
    </source>
</evidence>
<dbReference type="GO" id="GO:0034587">
    <property type="term" value="P:piRNA processing"/>
    <property type="evidence" value="ECO:0007669"/>
    <property type="project" value="TreeGrafter"/>
</dbReference>
<dbReference type="GO" id="GO:0005634">
    <property type="term" value="C:nucleus"/>
    <property type="evidence" value="ECO:0007669"/>
    <property type="project" value="UniProtKB-SubCell"/>
</dbReference>
<dbReference type="InterPro" id="IPR039259">
    <property type="entry name" value="Protein_maelstrom"/>
</dbReference>
<dbReference type="InterPro" id="IPR024970">
    <property type="entry name" value="Maelstrom"/>
</dbReference>
<name>A0A8J2PXJ7_9HEXA</name>
<accession>A0A8J2PXJ7</accession>
<gene>
    <name evidence="10" type="ORF">AFUS01_LOCUS46291</name>
</gene>
<proteinExistence type="inferred from homology"/>
<evidence type="ECO:0000256" key="1">
    <source>
        <dbReference type="ARBA" id="ARBA00004123"/>
    </source>
</evidence>
<dbReference type="EMBL" id="CAJVCH010571295">
    <property type="protein sequence ID" value="CAG7837134.1"/>
    <property type="molecule type" value="Genomic_DNA"/>
</dbReference>
<dbReference type="GO" id="GO:0045892">
    <property type="term" value="P:negative regulation of DNA-templated transcription"/>
    <property type="evidence" value="ECO:0007669"/>
    <property type="project" value="TreeGrafter"/>
</dbReference>
<comment type="subcellular location">
    <subcellularLocation>
        <location evidence="2">Cytoplasm</location>
    </subcellularLocation>
    <subcellularLocation>
        <location evidence="1">Nucleus</location>
    </subcellularLocation>
</comment>
<organism evidence="10 11">
    <name type="scientific">Allacma fusca</name>
    <dbReference type="NCBI Taxonomy" id="39272"/>
    <lineage>
        <taxon>Eukaryota</taxon>
        <taxon>Metazoa</taxon>
        <taxon>Ecdysozoa</taxon>
        <taxon>Arthropoda</taxon>
        <taxon>Hexapoda</taxon>
        <taxon>Collembola</taxon>
        <taxon>Symphypleona</taxon>
        <taxon>Sminthuridae</taxon>
        <taxon>Allacma</taxon>
    </lineage>
</organism>
<dbReference type="GO" id="GO:0007140">
    <property type="term" value="P:male meiotic nuclear division"/>
    <property type="evidence" value="ECO:0007669"/>
    <property type="project" value="TreeGrafter"/>
</dbReference>
<comment type="caution">
    <text evidence="10">The sequence shown here is derived from an EMBL/GenBank/DDBJ whole genome shotgun (WGS) entry which is preliminary data.</text>
</comment>
<evidence type="ECO:0000256" key="8">
    <source>
        <dbReference type="ARBA" id="ARBA00023242"/>
    </source>
</evidence>
<dbReference type="AlphaFoldDB" id="A0A8J2PXJ7"/>
<comment type="similarity">
    <text evidence="3">Belongs to the maelstrom family.</text>
</comment>
<protein>
    <recommendedName>
        <fullName evidence="9">Maelstrom domain-containing protein</fullName>
    </recommendedName>
</protein>
<dbReference type="GO" id="GO:0007283">
    <property type="term" value="P:spermatogenesis"/>
    <property type="evidence" value="ECO:0007669"/>
    <property type="project" value="TreeGrafter"/>
</dbReference>
<evidence type="ECO:0000313" key="11">
    <source>
        <dbReference type="Proteomes" id="UP000708208"/>
    </source>
</evidence>